<accession>A0A0R2GW65</accession>
<dbReference type="Pfam" id="PF16993">
    <property type="entry name" value="Asp1"/>
    <property type="match status" value="1"/>
</dbReference>
<dbReference type="AlphaFoldDB" id="A0A0R2GW65"/>
<name>A0A0R2GW65_9LACO</name>
<evidence type="ECO:0008006" key="3">
    <source>
        <dbReference type="Google" id="ProtNLM"/>
    </source>
</evidence>
<dbReference type="InterPro" id="IPR022372">
    <property type="entry name" value="Accessory_SS_Asp1"/>
</dbReference>
<reference evidence="1 2" key="1">
    <citation type="journal article" date="2015" name="Genome Announc.">
        <title>Expanding the biotechnology potential of lactobacilli through comparative genomics of 213 strains and associated genera.</title>
        <authorList>
            <person name="Sun Z."/>
            <person name="Harris H.M."/>
            <person name="McCann A."/>
            <person name="Guo C."/>
            <person name="Argimon S."/>
            <person name="Zhang W."/>
            <person name="Yang X."/>
            <person name="Jeffery I.B."/>
            <person name="Cooney J.C."/>
            <person name="Kagawa T.F."/>
            <person name="Liu W."/>
            <person name="Song Y."/>
            <person name="Salvetti E."/>
            <person name="Wrobel A."/>
            <person name="Rasinkangas P."/>
            <person name="Parkhill J."/>
            <person name="Rea M.C."/>
            <person name="O'Sullivan O."/>
            <person name="Ritari J."/>
            <person name="Douillard F.P."/>
            <person name="Paul Ross R."/>
            <person name="Yang R."/>
            <person name="Briner A.E."/>
            <person name="Felis G.E."/>
            <person name="de Vos W.M."/>
            <person name="Barrangou R."/>
            <person name="Klaenhammer T.R."/>
            <person name="Caufield P.W."/>
            <person name="Cui Y."/>
            <person name="Zhang H."/>
            <person name="O'Toole P.W."/>
        </authorList>
    </citation>
    <scope>NUCLEOTIDE SEQUENCE [LARGE SCALE GENOMIC DNA]</scope>
    <source>
        <strain evidence="1 2">DSM 14792</strain>
    </source>
</reference>
<dbReference type="Proteomes" id="UP000051639">
    <property type="component" value="Unassembled WGS sequence"/>
</dbReference>
<keyword evidence="2" id="KW-1185">Reference proteome</keyword>
<dbReference type="NCBIfam" id="TIGR03713">
    <property type="entry name" value="acc_sec_asp1"/>
    <property type="match status" value="1"/>
</dbReference>
<comment type="caution">
    <text evidence="1">The sequence shown here is derived from an EMBL/GenBank/DDBJ whole genome shotgun (WGS) entry which is preliminary data.</text>
</comment>
<dbReference type="PATRIC" id="fig|148604.4.peg.303"/>
<evidence type="ECO:0000313" key="2">
    <source>
        <dbReference type="Proteomes" id="UP000051639"/>
    </source>
</evidence>
<organism evidence="1 2">
    <name type="scientific">Limosilactobacillus ingluviei</name>
    <dbReference type="NCBI Taxonomy" id="148604"/>
    <lineage>
        <taxon>Bacteria</taxon>
        <taxon>Bacillati</taxon>
        <taxon>Bacillota</taxon>
        <taxon>Bacilli</taxon>
        <taxon>Lactobacillales</taxon>
        <taxon>Lactobacillaceae</taxon>
        <taxon>Limosilactobacillus</taxon>
    </lineage>
</organism>
<dbReference type="eggNOG" id="ENOG502ZAK5">
    <property type="taxonomic scope" value="Bacteria"/>
</dbReference>
<protein>
    <recommendedName>
        <fullName evidence="3">Accessory Sec system protein Asp1</fullName>
    </recommendedName>
</protein>
<dbReference type="STRING" id="1203076.GCA_000312405_00138"/>
<dbReference type="RefSeq" id="WP_056994201.1">
    <property type="nucleotide sequence ID" value="NZ_JQBA01000012.1"/>
</dbReference>
<dbReference type="GO" id="GO:0015031">
    <property type="term" value="P:protein transport"/>
    <property type="evidence" value="ECO:0007669"/>
    <property type="project" value="InterPro"/>
</dbReference>
<dbReference type="EMBL" id="JQBA01000012">
    <property type="protein sequence ID" value="KRN44606.1"/>
    <property type="molecule type" value="Genomic_DNA"/>
</dbReference>
<gene>
    <name evidence="1" type="ORF">IV41_GL000298</name>
</gene>
<evidence type="ECO:0000313" key="1">
    <source>
        <dbReference type="EMBL" id="KRN44606.1"/>
    </source>
</evidence>
<proteinExistence type="predicted"/>
<dbReference type="OrthoDB" id="9767875at2"/>
<sequence length="521" mass="58964">MYYFLPAWYRGDQSWNSREQVWFRQSQHGFDDTINQVRMFTRSGQPSALLVPVYFPNLRHFAYQQGIYEVPRLAVFDYLQGIPADLPIVNLDYHDFAWPADANYVYNPFTVTVFSKDQRYAQLSMGPEGNLIVMDLFKNDQRYRQLDFDDRGFVSRVSEYNEQQQLVRQAYLDHLGNEQFYVAADGQVHIIGGAHLARHQGIYPDLRSLITEQFTQFVQEQIQPADLVVAAADPFHDQMLGQVIPNDQLVMSYFGDRAALTEPAEAALAQRAVLTIADSNYNQKRLEASGAKVLQLPPLDTRLSLGISNQERLLKIMLLIDGLSAAALRVVLEIIMKTMNENELIDLTLLTFRGGQRQAEIEALVAELDERLALTDQYTFNQVEAAAAENQLADDLDAARENARKRDIHFVTVSAEPQLIQAIHTTRLLIDLSPHPDVFLQIAGISAGIPEILRAESLYVEDGKNGRLLQNVTTDLAPAIHFYLDGLKNWNTALVHAANKIADYTSGRIVKRLQAAIKEAR</sequence>